<dbReference type="RefSeq" id="XP_007387814.1">
    <property type="nucleotide sequence ID" value="XM_007387752.1"/>
</dbReference>
<feature type="region of interest" description="Disordered" evidence="1">
    <location>
        <begin position="66"/>
        <end position="95"/>
    </location>
</feature>
<dbReference type="EMBL" id="JH687552">
    <property type="protein sequence ID" value="EIN04891.1"/>
    <property type="molecule type" value="Genomic_DNA"/>
</dbReference>
<dbReference type="KEGG" id="psq:PUNSTDRAFT_138089"/>
<protein>
    <recommendedName>
        <fullName evidence="4">Endonuclease/exonuclease/phosphatase domain-containing protein</fullName>
    </recommendedName>
</protein>
<evidence type="ECO:0000313" key="2">
    <source>
        <dbReference type="EMBL" id="EIN04891.1"/>
    </source>
</evidence>
<feature type="compositionally biased region" description="Polar residues" evidence="1">
    <location>
        <begin position="400"/>
        <end position="409"/>
    </location>
</feature>
<feature type="region of interest" description="Disordered" evidence="1">
    <location>
        <begin position="524"/>
        <end position="548"/>
    </location>
</feature>
<feature type="compositionally biased region" description="Basic and acidic residues" evidence="1">
    <location>
        <begin position="69"/>
        <end position="83"/>
    </location>
</feature>
<dbReference type="HOGENOM" id="CLU_497087_0_0_1"/>
<reference evidence="3" key="1">
    <citation type="journal article" date="2012" name="Science">
        <title>The Paleozoic origin of enzymatic lignin decomposition reconstructed from 31 fungal genomes.</title>
        <authorList>
            <person name="Floudas D."/>
            <person name="Binder M."/>
            <person name="Riley R."/>
            <person name="Barry K."/>
            <person name="Blanchette R.A."/>
            <person name="Henrissat B."/>
            <person name="Martinez A.T."/>
            <person name="Otillar R."/>
            <person name="Spatafora J.W."/>
            <person name="Yadav J.S."/>
            <person name="Aerts A."/>
            <person name="Benoit I."/>
            <person name="Boyd A."/>
            <person name="Carlson A."/>
            <person name="Copeland A."/>
            <person name="Coutinho P.M."/>
            <person name="de Vries R.P."/>
            <person name="Ferreira P."/>
            <person name="Findley K."/>
            <person name="Foster B."/>
            <person name="Gaskell J."/>
            <person name="Glotzer D."/>
            <person name="Gorecki P."/>
            <person name="Heitman J."/>
            <person name="Hesse C."/>
            <person name="Hori C."/>
            <person name="Igarashi K."/>
            <person name="Jurgens J.A."/>
            <person name="Kallen N."/>
            <person name="Kersten P."/>
            <person name="Kohler A."/>
            <person name="Kuees U."/>
            <person name="Kumar T.K.A."/>
            <person name="Kuo A."/>
            <person name="LaButti K."/>
            <person name="Larrondo L.F."/>
            <person name="Lindquist E."/>
            <person name="Ling A."/>
            <person name="Lombard V."/>
            <person name="Lucas S."/>
            <person name="Lundell T."/>
            <person name="Martin R."/>
            <person name="McLaughlin D.J."/>
            <person name="Morgenstern I."/>
            <person name="Morin E."/>
            <person name="Murat C."/>
            <person name="Nagy L.G."/>
            <person name="Nolan M."/>
            <person name="Ohm R.A."/>
            <person name="Patyshakuliyeva A."/>
            <person name="Rokas A."/>
            <person name="Ruiz-Duenas F.J."/>
            <person name="Sabat G."/>
            <person name="Salamov A."/>
            <person name="Samejima M."/>
            <person name="Schmutz J."/>
            <person name="Slot J.C."/>
            <person name="St John F."/>
            <person name="Stenlid J."/>
            <person name="Sun H."/>
            <person name="Sun S."/>
            <person name="Syed K."/>
            <person name="Tsang A."/>
            <person name="Wiebenga A."/>
            <person name="Young D."/>
            <person name="Pisabarro A."/>
            <person name="Eastwood D.C."/>
            <person name="Martin F."/>
            <person name="Cullen D."/>
            <person name="Grigoriev I.V."/>
            <person name="Hibbett D.S."/>
        </authorList>
    </citation>
    <scope>NUCLEOTIDE SEQUENCE [LARGE SCALE GENOMIC DNA]</scope>
    <source>
        <strain evidence="3">HHB-11173 SS5</strain>
    </source>
</reference>
<gene>
    <name evidence="2" type="ORF">PUNSTDRAFT_138089</name>
</gene>
<dbReference type="AlphaFoldDB" id="R7S5Q8"/>
<sequence length="548" mass="60057">MAAQEDLGDAEPAFIVTPTTHLRPAGNTGTHLGGQDTRNTTPQGVGRRQQEIALLVTASLMKGSTGTLDSERITDVKVSRDDDLPPPPPDSAPEGKLAIIDDQLIANRAYTAVDKDRPRRVEIPIAQAPAGGWTMPHMRFRLQQLEDIQERQVRDWAEEDENLSNNILITVFDKPNLSADDAQDAFGEVRAVIQAFLEDGARLRIIMPVAADKRQPRTGLLTYLTAENKARILTQGVFASADVAFLALSFDDIVVNPLYYLTLKGPLDVDADLMLYAVQVALAGKASNIVMALGMDPNNDKAIEQVNNFIYNLECQILPFLVPKGRPQPRYNIYGPVINTSLPCAYRDVHAIMSKTNFWHSRVGPVEQCHAGQCTFCYGVDHVYGLCPIREQIPAGFHGSTKNSSTHTQDQGRRGEDVPPTAGHGLDDVRRGFGGGNAEQVQDDQAPKGPKRAKHAHLKVATLNMNGHTVQGGTPLNKWNDIHAMMRDNKIAIIALQETHLTEQNLEAITRMYGKRLWIYNSADPEQPSNSAGVDGGHRETAPRAATA</sequence>
<dbReference type="Proteomes" id="UP000054196">
    <property type="component" value="Unassembled WGS sequence"/>
</dbReference>
<evidence type="ECO:0000256" key="1">
    <source>
        <dbReference type="SAM" id="MobiDB-lite"/>
    </source>
</evidence>
<name>R7S5Q8_PUNST</name>
<dbReference type="Gene3D" id="3.60.10.10">
    <property type="entry name" value="Endonuclease/exonuclease/phosphatase"/>
    <property type="match status" value="1"/>
</dbReference>
<dbReference type="GeneID" id="18879985"/>
<feature type="region of interest" description="Disordered" evidence="1">
    <location>
        <begin position="1"/>
        <end position="46"/>
    </location>
</feature>
<feature type="region of interest" description="Disordered" evidence="1">
    <location>
        <begin position="397"/>
        <end position="454"/>
    </location>
</feature>
<dbReference type="InterPro" id="IPR036691">
    <property type="entry name" value="Endo/exonu/phosph_ase_sf"/>
</dbReference>
<evidence type="ECO:0008006" key="4">
    <source>
        <dbReference type="Google" id="ProtNLM"/>
    </source>
</evidence>
<dbReference type="OrthoDB" id="3264871at2759"/>
<evidence type="ECO:0000313" key="3">
    <source>
        <dbReference type="Proteomes" id="UP000054196"/>
    </source>
</evidence>
<organism evidence="2 3">
    <name type="scientific">Punctularia strigosozonata (strain HHB-11173)</name>
    <name type="common">White-rot fungus</name>
    <dbReference type="NCBI Taxonomy" id="741275"/>
    <lineage>
        <taxon>Eukaryota</taxon>
        <taxon>Fungi</taxon>
        <taxon>Dikarya</taxon>
        <taxon>Basidiomycota</taxon>
        <taxon>Agaricomycotina</taxon>
        <taxon>Agaricomycetes</taxon>
        <taxon>Corticiales</taxon>
        <taxon>Punctulariaceae</taxon>
        <taxon>Punctularia</taxon>
    </lineage>
</organism>
<accession>R7S5Q8</accession>
<proteinExistence type="predicted"/>
<keyword evidence="3" id="KW-1185">Reference proteome</keyword>